<dbReference type="Proteomes" id="UP001212841">
    <property type="component" value="Unassembled WGS sequence"/>
</dbReference>
<dbReference type="GO" id="GO:1904430">
    <property type="term" value="P:negative regulation of t-circle formation"/>
    <property type="evidence" value="ECO:0007669"/>
    <property type="project" value="TreeGrafter"/>
</dbReference>
<dbReference type="GO" id="GO:0003676">
    <property type="term" value="F:nucleic acid binding"/>
    <property type="evidence" value="ECO:0007669"/>
    <property type="project" value="InterPro"/>
</dbReference>
<dbReference type="GO" id="GO:0090657">
    <property type="term" value="P:telomeric loop disassembly"/>
    <property type="evidence" value="ECO:0007669"/>
    <property type="project" value="TreeGrafter"/>
</dbReference>
<dbReference type="GO" id="GO:0045910">
    <property type="term" value="P:negative regulation of DNA recombination"/>
    <property type="evidence" value="ECO:0007669"/>
    <property type="project" value="TreeGrafter"/>
</dbReference>
<feature type="region of interest" description="Disordered" evidence="1">
    <location>
        <begin position="202"/>
        <end position="266"/>
    </location>
</feature>
<evidence type="ECO:0000256" key="1">
    <source>
        <dbReference type="SAM" id="MobiDB-lite"/>
    </source>
</evidence>
<keyword evidence="4" id="KW-1185">Reference proteome</keyword>
<dbReference type="InterPro" id="IPR027417">
    <property type="entry name" value="P-loop_NTPase"/>
</dbReference>
<dbReference type="Gene3D" id="3.40.50.300">
    <property type="entry name" value="P-loop containing nucleotide triphosphate hydrolases"/>
    <property type="match status" value="1"/>
</dbReference>
<dbReference type="GO" id="GO:0070182">
    <property type="term" value="F:DNA polymerase binding"/>
    <property type="evidence" value="ECO:0007669"/>
    <property type="project" value="TreeGrafter"/>
</dbReference>
<dbReference type="InterPro" id="IPR006555">
    <property type="entry name" value="ATP-dep_Helicase_C"/>
</dbReference>
<evidence type="ECO:0000313" key="4">
    <source>
        <dbReference type="Proteomes" id="UP001212841"/>
    </source>
</evidence>
<keyword evidence="3" id="KW-0378">Hydrolase</keyword>
<dbReference type="EMBL" id="JADGJD010000171">
    <property type="protein sequence ID" value="KAJ3053910.1"/>
    <property type="molecule type" value="Genomic_DNA"/>
</dbReference>
<feature type="compositionally biased region" description="Low complexity" evidence="1">
    <location>
        <begin position="202"/>
        <end position="220"/>
    </location>
</feature>
<evidence type="ECO:0000313" key="3">
    <source>
        <dbReference type="EMBL" id="KAJ3053910.1"/>
    </source>
</evidence>
<accession>A0AAD5SGS7</accession>
<dbReference type="GO" id="GO:0005524">
    <property type="term" value="F:ATP binding"/>
    <property type="evidence" value="ECO:0007669"/>
    <property type="project" value="InterPro"/>
</dbReference>
<feature type="compositionally biased region" description="Low complexity" evidence="1">
    <location>
        <begin position="320"/>
        <end position="334"/>
    </location>
</feature>
<feature type="compositionally biased region" description="Basic and acidic residues" evidence="1">
    <location>
        <begin position="221"/>
        <end position="235"/>
    </location>
</feature>
<organism evidence="3 4">
    <name type="scientific">Rhizophlyctis rosea</name>
    <dbReference type="NCBI Taxonomy" id="64517"/>
    <lineage>
        <taxon>Eukaryota</taxon>
        <taxon>Fungi</taxon>
        <taxon>Fungi incertae sedis</taxon>
        <taxon>Chytridiomycota</taxon>
        <taxon>Chytridiomycota incertae sedis</taxon>
        <taxon>Chytridiomycetes</taxon>
        <taxon>Rhizophlyctidales</taxon>
        <taxon>Rhizophlyctidaceae</taxon>
        <taxon>Rhizophlyctis</taxon>
    </lineage>
</organism>
<dbReference type="GO" id="GO:0003678">
    <property type="term" value="F:DNA helicase activity"/>
    <property type="evidence" value="ECO:0007669"/>
    <property type="project" value="TreeGrafter"/>
</dbReference>
<sequence>MDPKVKLKKQYLDDMHSSRRAFRGQFQTLSGHDWYRQQAARAVNQAIGRVIRHRRDYGAILLCDERFGTPSSINQLPVWKQFGEGLGQLTKFFRSMEGFQTKQPPPPDVTPGKEIVTGHAAILKHKEFRSLVKKEGSSRELTLAAPEGSVALRAKRQREGVGGTKWAELTGTTDTTVTKAGASRPVGFTDGSKRTVTTAVARLTTVERMSSGGSASSMSEGEGRKRPPEGEGGLERRKRVSNRGGEGVGDGTDVTRKDGKAGGRRRGEKAYGFLDMVQEFLPPRSYEKFQIILRAKRDEKVSMDEVIEEVVRIFIDTARNGSASSASESDSSGDGSNGRGVDNDSESRMKNAMELLKHFSGFVPTRRKADFARRLEGIEADLRKRGELP</sequence>
<gene>
    <name evidence="3" type="primary">RTEL1_1</name>
    <name evidence="3" type="ORF">HK097_003100</name>
</gene>
<dbReference type="InterPro" id="IPR045028">
    <property type="entry name" value="DinG/Rad3-like"/>
</dbReference>
<evidence type="ECO:0000259" key="2">
    <source>
        <dbReference type="Pfam" id="PF13307"/>
    </source>
</evidence>
<dbReference type="GO" id="GO:0010569">
    <property type="term" value="P:regulation of double-strand break repair via homologous recombination"/>
    <property type="evidence" value="ECO:0007669"/>
    <property type="project" value="TreeGrafter"/>
</dbReference>
<comment type="caution">
    <text evidence="3">The sequence shown here is derived from an EMBL/GenBank/DDBJ whole genome shotgun (WGS) entry which is preliminary data.</text>
</comment>
<protein>
    <submittedName>
        <fullName evidence="3">Regulator of telomere elongation helicase 1</fullName>
    </submittedName>
</protein>
<keyword evidence="3" id="KW-0547">Nucleotide-binding</keyword>
<dbReference type="Pfam" id="PF13307">
    <property type="entry name" value="Helicase_C_2"/>
    <property type="match status" value="1"/>
</dbReference>
<dbReference type="GO" id="GO:0005634">
    <property type="term" value="C:nucleus"/>
    <property type="evidence" value="ECO:0007669"/>
    <property type="project" value="TreeGrafter"/>
</dbReference>
<reference evidence="3" key="1">
    <citation type="submission" date="2020-05" db="EMBL/GenBank/DDBJ databases">
        <title>Phylogenomic resolution of chytrid fungi.</title>
        <authorList>
            <person name="Stajich J.E."/>
            <person name="Amses K."/>
            <person name="Simmons R."/>
            <person name="Seto K."/>
            <person name="Myers J."/>
            <person name="Bonds A."/>
            <person name="Quandt C.A."/>
            <person name="Barry K."/>
            <person name="Liu P."/>
            <person name="Grigoriev I."/>
            <person name="Longcore J.E."/>
            <person name="James T.Y."/>
        </authorList>
    </citation>
    <scope>NUCLEOTIDE SEQUENCE</scope>
    <source>
        <strain evidence="3">JEL0318</strain>
    </source>
</reference>
<dbReference type="PANTHER" id="PTHR11472">
    <property type="entry name" value="DNA REPAIR DEAD HELICASE RAD3/XP-D SUBFAMILY MEMBER"/>
    <property type="match status" value="1"/>
</dbReference>
<dbReference type="AlphaFoldDB" id="A0AAD5SGS7"/>
<name>A0AAD5SGS7_9FUNG</name>
<proteinExistence type="predicted"/>
<dbReference type="PANTHER" id="PTHR11472:SF34">
    <property type="entry name" value="REGULATOR OF TELOMERE ELONGATION HELICASE 1"/>
    <property type="match status" value="1"/>
</dbReference>
<keyword evidence="3" id="KW-0347">Helicase</keyword>
<keyword evidence="3" id="KW-0067">ATP-binding</keyword>
<dbReference type="GO" id="GO:0016818">
    <property type="term" value="F:hydrolase activity, acting on acid anhydrides, in phosphorus-containing anhydrides"/>
    <property type="evidence" value="ECO:0007669"/>
    <property type="project" value="InterPro"/>
</dbReference>
<feature type="region of interest" description="Disordered" evidence="1">
    <location>
        <begin position="320"/>
        <end position="349"/>
    </location>
</feature>
<feature type="domain" description="ATP-dependent helicase C-terminal" evidence="2">
    <location>
        <begin position="2"/>
        <end position="79"/>
    </location>
</feature>